<sequence>MRERVVDSEDLTSRNAQSNLNVHQGSEHIERSRARNDPVISKNVHQRSGHMKRSQAKNNLVVPKNKHVLSKAEINEISYEATRPGEKLNKRNTTLS</sequence>
<feature type="compositionally biased region" description="Basic and acidic residues" evidence="1">
    <location>
        <begin position="25"/>
        <end position="36"/>
    </location>
</feature>
<comment type="caution">
    <text evidence="2">The sequence shown here is derived from an EMBL/GenBank/DDBJ whole genome shotgun (WGS) entry which is preliminary data.</text>
</comment>
<dbReference type="EMBL" id="NKXS01001507">
    <property type="protein sequence ID" value="PIN18191.1"/>
    <property type="molecule type" value="Genomic_DNA"/>
</dbReference>
<evidence type="ECO:0000313" key="2">
    <source>
        <dbReference type="EMBL" id="PIN18191.1"/>
    </source>
</evidence>
<protein>
    <submittedName>
        <fullName evidence="2">Uncharacterized protein</fullName>
    </submittedName>
</protein>
<proteinExistence type="predicted"/>
<accession>A0A2G9HKZ3</accession>
<feature type="compositionally biased region" description="Polar residues" evidence="1">
    <location>
        <begin position="13"/>
        <end position="24"/>
    </location>
</feature>
<name>A0A2G9HKZ3_9LAMI</name>
<evidence type="ECO:0000313" key="3">
    <source>
        <dbReference type="Proteomes" id="UP000231279"/>
    </source>
</evidence>
<evidence type="ECO:0000256" key="1">
    <source>
        <dbReference type="SAM" id="MobiDB-lite"/>
    </source>
</evidence>
<dbReference type="AlphaFoldDB" id="A0A2G9HKZ3"/>
<feature type="compositionally biased region" description="Basic residues" evidence="1">
    <location>
        <begin position="44"/>
        <end position="55"/>
    </location>
</feature>
<reference evidence="3" key="1">
    <citation type="journal article" date="2018" name="Gigascience">
        <title>Genome assembly of the Pink Ipe (Handroanthus impetiginosus, Bignoniaceae), a highly valued, ecologically keystone Neotropical timber forest tree.</title>
        <authorList>
            <person name="Silva-Junior O.B."/>
            <person name="Grattapaglia D."/>
            <person name="Novaes E."/>
            <person name="Collevatti R.G."/>
        </authorList>
    </citation>
    <scope>NUCLEOTIDE SEQUENCE [LARGE SCALE GENOMIC DNA]</scope>
    <source>
        <strain evidence="3">cv. UFG-1</strain>
    </source>
</reference>
<gene>
    <name evidence="2" type="ORF">CDL12_09140</name>
</gene>
<organism evidence="2 3">
    <name type="scientific">Handroanthus impetiginosus</name>
    <dbReference type="NCBI Taxonomy" id="429701"/>
    <lineage>
        <taxon>Eukaryota</taxon>
        <taxon>Viridiplantae</taxon>
        <taxon>Streptophyta</taxon>
        <taxon>Embryophyta</taxon>
        <taxon>Tracheophyta</taxon>
        <taxon>Spermatophyta</taxon>
        <taxon>Magnoliopsida</taxon>
        <taxon>eudicotyledons</taxon>
        <taxon>Gunneridae</taxon>
        <taxon>Pentapetalae</taxon>
        <taxon>asterids</taxon>
        <taxon>lamiids</taxon>
        <taxon>Lamiales</taxon>
        <taxon>Bignoniaceae</taxon>
        <taxon>Crescentiina</taxon>
        <taxon>Tabebuia alliance</taxon>
        <taxon>Handroanthus</taxon>
    </lineage>
</organism>
<dbReference type="Proteomes" id="UP000231279">
    <property type="component" value="Unassembled WGS sequence"/>
</dbReference>
<keyword evidence="3" id="KW-1185">Reference proteome</keyword>
<feature type="region of interest" description="Disordered" evidence="1">
    <location>
        <begin position="1"/>
        <end position="64"/>
    </location>
</feature>